<evidence type="ECO:0000313" key="6">
    <source>
        <dbReference type="Proteomes" id="UP001303647"/>
    </source>
</evidence>
<proteinExistence type="inferred from homology"/>
<dbReference type="Proteomes" id="UP001303647">
    <property type="component" value="Unassembled WGS sequence"/>
</dbReference>
<feature type="chain" id="PRO_5042669235" description="Carboxylic ester hydrolase" evidence="3">
    <location>
        <begin position="22"/>
        <end position="643"/>
    </location>
</feature>
<dbReference type="InterPro" id="IPR029058">
    <property type="entry name" value="AB_hydrolase_fold"/>
</dbReference>
<dbReference type="PROSITE" id="PS00941">
    <property type="entry name" value="CARBOXYLESTERASE_B_2"/>
    <property type="match status" value="1"/>
</dbReference>
<feature type="signal peptide" evidence="3">
    <location>
        <begin position="1"/>
        <end position="21"/>
    </location>
</feature>
<name>A0AAN7CKP0_9PEZI</name>
<gene>
    <name evidence="5" type="ORF">C7999DRAFT_17829</name>
</gene>
<dbReference type="SUPFAM" id="SSF53474">
    <property type="entry name" value="alpha/beta-Hydrolases"/>
    <property type="match status" value="1"/>
</dbReference>
<reference evidence="5" key="1">
    <citation type="journal article" date="2023" name="Mol. Phylogenet. Evol.">
        <title>Genome-scale phylogeny and comparative genomics of the fungal order Sordariales.</title>
        <authorList>
            <person name="Hensen N."/>
            <person name="Bonometti L."/>
            <person name="Westerberg I."/>
            <person name="Brannstrom I.O."/>
            <person name="Guillou S."/>
            <person name="Cros-Aarteil S."/>
            <person name="Calhoun S."/>
            <person name="Haridas S."/>
            <person name="Kuo A."/>
            <person name="Mondo S."/>
            <person name="Pangilinan J."/>
            <person name="Riley R."/>
            <person name="LaButti K."/>
            <person name="Andreopoulos B."/>
            <person name="Lipzen A."/>
            <person name="Chen C."/>
            <person name="Yan M."/>
            <person name="Daum C."/>
            <person name="Ng V."/>
            <person name="Clum A."/>
            <person name="Steindorff A."/>
            <person name="Ohm R.A."/>
            <person name="Martin F."/>
            <person name="Silar P."/>
            <person name="Natvig D.O."/>
            <person name="Lalanne C."/>
            <person name="Gautier V."/>
            <person name="Ament-Velasquez S.L."/>
            <person name="Kruys A."/>
            <person name="Hutchinson M.I."/>
            <person name="Powell A.J."/>
            <person name="Barry K."/>
            <person name="Miller A.N."/>
            <person name="Grigoriev I.V."/>
            <person name="Debuchy R."/>
            <person name="Gladieux P."/>
            <person name="Hiltunen Thoren M."/>
            <person name="Johannesson H."/>
        </authorList>
    </citation>
    <scope>NUCLEOTIDE SEQUENCE</scope>
    <source>
        <strain evidence="5">CBS 359.72</strain>
    </source>
</reference>
<evidence type="ECO:0000256" key="2">
    <source>
        <dbReference type="ARBA" id="ARBA00022801"/>
    </source>
</evidence>
<dbReference type="PROSITE" id="PS51257">
    <property type="entry name" value="PROKAR_LIPOPROTEIN"/>
    <property type="match status" value="1"/>
</dbReference>
<dbReference type="Pfam" id="PF00135">
    <property type="entry name" value="COesterase"/>
    <property type="match status" value="1"/>
</dbReference>
<comment type="caution">
    <text evidence="5">The sequence shown here is derived from an EMBL/GenBank/DDBJ whole genome shotgun (WGS) entry which is preliminary data.</text>
</comment>
<organism evidence="5 6">
    <name type="scientific">Corynascus novoguineensis</name>
    <dbReference type="NCBI Taxonomy" id="1126955"/>
    <lineage>
        <taxon>Eukaryota</taxon>
        <taxon>Fungi</taxon>
        <taxon>Dikarya</taxon>
        <taxon>Ascomycota</taxon>
        <taxon>Pezizomycotina</taxon>
        <taxon>Sordariomycetes</taxon>
        <taxon>Sordariomycetidae</taxon>
        <taxon>Sordariales</taxon>
        <taxon>Chaetomiaceae</taxon>
        <taxon>Corynascus</taxon>
    </lineage>
</organism>
<dbReference type="PROSITE" id="PS00122">
    <property type="entry name" value="CARBOXYLESTERASE_B_1"/>
    <property type="match status" value="1"/>
</dbReference>
<accession>A0AAN7CKP0</accession>
<feature type="domain" description="Carboxylesterase type B" evidence="4">
    <location>
        <begin position="68"/>
        <end position="589"/>
    </location>
</feature>
<sequence length="643" mass="69258">MASRWWIAGLALVGSLASCAPNVPRTSAADTDIATRFVANVLTDVRQAEQQRQQERSPPDLDHNNPLVVDLGYAKYRGYYDASTGLNYWKGLRYAAPPTGKLRFQPPQPLPLNSSSSVTDAVNFGPICPQLMPSVPNAPFLPGNEDCLFLNVYAPSKAADLPVLVYIHEGGYGLGDGTHDMTEIINANDDGFVAVAFQYRLGAFGWLSSGEVKKRGAVNAGMLDQVFALAWVKLHIRKFGGDPSRVTIAGESAGGGSVLYHSIALRSKLGSLLYNQGIAASPYLVAQYKYDDTVPTSRYYAFSQAAGCPSSGDVFDCIVSKDTDTLQQASFAVTQQQSAYGTWGFGPVTDQAYIMNRPSQQFAARRTNGQRLLVGHNANEGGLFVPPLTTTADLADWLQTGQFPNLTPLEIETVLAANPNDMPTTTDPSSSGPLFETDGVSGGNWTAVHVSQTANGQQQRGYNIYAEATFACPAYWLASAYSESPSSSGNSNTKHQQHQQQSAAKAWVYQYSVPFASHGADVAGYFGPATPNQPAGFARAFRRIWGDFIRFGDPSRSVSVEISPPKPPADAWPGWRERAPTFLNLNTTGGTAYQTVTLWGTNVTQFEGPGVRNAFSLADAATWEGGRKGRCDVYLGLADSVPF</sequence>
<keyword evidence="2 3" id="KW-0378">Hydrolase</keyword>
<dbReference type="InterPro" id="IPR019826">
    <property type="entry name" value="Carboxylesterase_B_AS"/>
</dbReference>
<dbReference type="InterPro" id="IPR050309">
    <property type="entry name" value="Type-B_Carboxylest/Lipase"/>
</dbReference>
<evidence type="ECO:0000256" key="3">
    <source>
        <dbReference type="RuleBase" id="RU361235"/>
    </source>
</evidence>
<protein>
    <recommendedName>
        <fullName evidence="3">Carboxylic ester hydrolase</fullName>
        <ecNumber evidence="3">3.1.1.-</ecNumber>
    </recommendedName>
</protein>
<reference evidence="5" key="2">
    <citation type="submission" date="2023-05" db="EMBL/GenBank/DDBJ databases">
        <authorList>
            <consortium name="Lawrence Berkeley National Laboratory"/>
            <person name="Steindorff A."/>
            <person name="Hensen N."/>
            <person name="Bonometti L."/>
            <person name="Westerberg I."/>
            <person name="Brannstrom I.O."/>
            <person name="Guillou S."/>
            <person name="Cros-Aarteil S."/>
            <person name="Calhoun S."/>
            <person name="Haridas S."/>
            <person name="Kuo A."/>
            <person name="Mondo S."/>
            <person name="Pangilinan J."/>
            <person name="Riley R."/>
            <person name="Labutti K."/>
            <person name="Andreopoulos B."/>
            <person name="Lipzen A."/>
            <person name="Chen C."/>
            <person name="Yanf M."/>
            <person name="Daum C."/>
            <person name="Ng V."/>
            <person name="Clum A."/>
            <person name="Ohm R."/>
            <person name="Martin F."/>
            <person name="Silar P."/>
            <person name="Natvig D."/>
            <person name="Lalanne C."/>
            <person name="Gautier V."/>
            <person name="Ament-Velasquez S.L."/>
            <person name="Kruys A."/>
            <person name="Hutchinson M.I."/>
            <person name="Powell A.J."/>
            <person name="Barry K."/>
            <person name="Miller A.N."/>
            <person name="Grigoriev I.V."/>
            <person name="Debuchy R."/>
            <person name="Gladieux P."/>
            <person name="Thoren M.H."/>
            <person name="Johannesson H."/>
        </authorList>
    </citation>
    <scope>NUCLEOTIDE SEQUENCE</scope>
    <source>
        <strain evidence="5">CBS 359.72</strain>
    </source>
</reference>
<dbReference type="Gene3D" id="3.40.50.1820">
    <property type="entry name" value="alpha/beta hydrolase"/>
    <property type="match status" value="1"/>
</dbReference>
<keyword evidence="3" id="KW-0732">Signal</keyword>
<dbReference type="InterPro" id="IPR019819">
    <property type="entry name" value="Carboxylesterase_B_CS"/>
</dbReference>
<comment type="similarity">
    <text evidence="1 3">Belongs to the type-B carboxylesterase/lipase family.</text>
</comment>
<keyword evidence="6" id="KW-1185">Reference proteome</keyword>
<dbReference type="GO" id="GO:0016787">
    <property type="term" value="F:hydrolase activity"/>
    <property type="evidence" value="ECO:0007669"/>
    <property type="project" value="UniProtKB-KW"/>
</dbReference>
<evidence type="ECO:0000259" key="4">
    <source>
        <dbReference type="Pfam" id="PF00135"/>
    </source>
</evidence>
<dbReference type="EC" id="3.1.1.-" evidence="3"/>
<dbReference type="PANTHER" id="PTHR11559">
    <property type="entry name" value="CARBOXYLESTERASE"/>
    <property type="match status" value="1"/>
</dbReference>
<evidence type="ECO:0000313" key="5">
    <source>
        <dbReference type="EMBL" id="KAK4243883.1"/>
    </source>
</evidence>
<evidence type="ECO:0000256" key="1">
    <source>
        <dbReference type="ARBA" id="ARBA00005964"/>
    </source>
</evidence>
<dbReference type="AlphaFoldDB" id="A0AAN7CKP0"/>
<dbReference type="InterPro" id="IPR002018">
    <property type="entry name" value="CarbesteraseB"/>
</dbReference>
<dbReference type="EMBL" id="MU857774">
    <property type="protein sequence ID" value="KAK4243883.1"/>
    <property type="molecule type" value="Genomic_DNA"/>
</dbReference>